<name>A0AAC8XNH3_9ALTE</name>
<dbReference type="RefSeq" id="WP_015068618.1">
    <property type="nucleotide sequence ID" value="NZ_CAKMLI010000007.1"/>
</dbReference>
<dbReference type="AlphaFoldDB" id="A0AAC8XNH3"/>
<dbReference type="Gene3D" id="3.40.50.300">
    <property type="entry name" value="P-loop containing nucleotide triphosphate hydrolases"/>
    <property type="match status" value="1"/>
</dbReference>
<protein>
    <recommendedName>
        <fullName evidence="3">Type IV secretion protein IcmB</fullName>
    </recommendedName>
</protein>
<gene>
    <name evidence="1" type="ORF">AV942_20680</name>
</gene>
<organism evidence="1 2">
    <name type="scientific">Alteromonas mediterranea</name>
    <dbReference type="NCBI Taxonomy" id="314275"/>
    <lineage>
        <taxon>Bacteria</taxon>
        <taxon>Pseudomonadati</taxon>
        <taxon>Pseudomonadota</taxon>
        <taxon>Gammaproteobacteria</taxon>
        <taxon>Alteromonadales</taxon>
        <taxon>Alteromonadaceae</taxon>
        <taxon>Alteromonas/Salinimonas group</taxon>
        <taxon>Alteromonas</taxon>
    </lineage>
</organism>
<geneLocation type="plasmid" evidence="1 2">
    <name>pAMEDUM8_300</name>
</geneLocation>
<evidence type="ECO:0000313" key="2">
    <source>
        <dbReference type="Proteomes" id="UP000061468"/>
    </source>
</evidence>
<dbReference type="InterPro" id="IPR027417">
    <property type="entry name" value="P-loop_NTPase"/>
</dbReference>
<evidence type="ECO:0000313" key="1">
    <source>
        <dbReference type="EMBL" id="AMJ80803.1"/>
    </source>
</evidence>
<accession>A0AAC8XNH3</accession>
<proteinExistence type="predicted"/>
<evidence type="ECO:0008006" key="3">
    <source>
        <dbReference type="Google" id="ProtNLM"/>
    </source>
</evidence>
<dbReference type="Proteomes" id="UP000061468">
    <property type="component" value="Plasmid pAMEDUM8_300"/>
</dbReference>
<keyword evidence="1" id="KW-0614">Plasmid</keyword>
<sequence>MIYNHPQTLAERFLSNFESLAQIVSSKLLKQSPKDFVSLDTVHGDFCLVQNDGTLVSGIRIDGSRSTVSQEEYDDLIETIEEDYKAHLQEGTHRFIHYFSSDTDKTKEELNRVFGDAARATASKIGFIDTSVIDEEVDALAKYCHSERNYLVVYTYVRNLTPTERKELQRLKEKQAKGMPFMTGAQSLSKGVSFYVDKHVSLLNSLREMFSNSNIFCRTMDIHELTYDIRLAYDSAWTAPDWKAVLTGDKHSLQIPEKRKGDYSHLGYPRLADQLMTRELSPCDSSTARIGDTIYAPLSVAFSPQNPKPFNALYKELQKANIPFRIHYDITNGGMGLISFQDTLATFLRVTGGSDNKDVLSVSKALRDLRDGGHEIVSLKINICTWAYNDDIQLAKKRRELIARICQSWGNTQVASVEGDVVESTLSSIPGLTSGNSAKPLPFDLHSTARLLPITQPASVWETGSRVYRTVRGKIIPCQPYSQKQSHWTKLVVGPMGFGKTVELASDNWSLVLHPDAQELPYIRQIDIGPGSKGLVDLVSSCLPESKQYLAQYYRIQNTKDFCVNPMDTQLGLRNPLSGHMSTLINIVSTLCLPDDNTAPPEGTLDVIQALLKLAYRVCAERKSSKDYHSGYIEQVDAKLEELDFNPPTKIPRWWDVVDFLAINKEYRLASLAQRYAVPTFSDLIALCSDGRIVDDFAESKTPTFEPIVKYVSRKLRAAMSMFPILSGVTVFDIAHSRIVSLDLDDVTKGKGPEAEKRTALMYTLAYHILTNDIYKGPDQLKEMEGPVGIFEHDYYSFHEQEIARLQRTVKRFVGDEVHRGRKVTQFLEQLVTMVLEGRKWGVDVVLASQLGNAFPEEIKELATTIIILGAGGKKNIDSLVNEFGLNDSMANLLRNSIRKPGKGGSTMIGLFDTKDGWLEQLLMSTKGPIFLWTVNSTRTDTYIVERLAKQIGLWETRKLLVHRYPQGSFEEEIETRRKQLGADDEKASGILDSIVEDNIKYYNNYFYSQIDKSVA</sequence>
<reference evidence="1 2" key="1">
    <citation type="submission" date="2015-12" db="EMBL/GenBank/DDBJ databases">
        <title>Intraspecies pangenome expansion in the marine bacterium Alteromonas.</title>
        <authorList>
            <person name="Lopez-Perez M."/>
            <person name="Rodriguez-Valera F."/>
        </authorList>
    </citation>
    <scope>NUCLEOTIDE SEQUENCE [LARGE SCALE GENOMIC DNA]</scope>
    <source>
        <strain evidence="1 2">UM8</strain>
        <plasmid evidence="1 2">pAMEDUM8_300</plasmid>
    </source>
</reference>
<dbReference type="EMBL" id="CP013929">
    <property type="protein sequence ID" value="AMJ80803.1"/>
    <property type="molecule type" value="Genomic_DNA"/>
</dbReference>